<dbReference type="InterPro" id="IPR027417">
    <property type="entry name" value="P-loop_NTPase"/>
</dbReference>
<evidence type="ECO:0000256" key="8">
    <source>
        <dbReference type="ARBA" id="ARBA00025923"/>
    </source>
</evidence>
<keyword evidence="7" id="KW-0238">DNA-binding</keyword>
<dbReference type="InterPro" id="IPR018541">
    <property type="entry name" value="Ftsk_gamma"/>
</dbReference>
<dbReference type="PROSITE" id="PS50901">
    <property type="entry name" value="FTSK"/>
    <property type="match status" value="1"/>
</dbReference>
<evidence type="ECO:0000256" key="11">
    <source>
        <dbReference type="SAM" id="Phobius"/>
    </source>
</evidence>
<dbReference type="GO" id="GO:0016020">
    <property type="term" value="C:membrane"/>
    <property type="evidence" value="ECO:0007669"/>
    <property type="project" value="UniProtKB-SubCell"/>
</dbReference>
<dbReference type="InterPro" id="IPR036388">
    <property type="entry name" value="WH-like_DNA-bd_sf"/>
</dbReference>
<dbReference type="GO" id="GO:0003677">
    <property type="term" value="F:DNA binding"/>
    <property type="evidence" value="ECO:0007669"/>
    <property type="project" value="UniProtKB-KW"/>
</dbReference>
<dbReference type="Pfam" id="PF01580">
    <property type="entry name" value="FtsK_SpoIIIE"/>
    <property type="match status" value="1"/>
</dbReference>
<feature type="domain" description="FtsK" evidence="12">
    <location>
        <begin position="464"/>
        <end position="661"/>
    </location>
</feature>
<evidence type="ECO:0000259" key="12">
    <source>
        <dbReference type="PROSITE" id="PS50901"/>
    </source>
</evidence>
<keyword evidence="4 9" id="KW-0547">Nucleotide-binding</keyword>
<evidence type="ECO:0000313" key="14">
    <source>
        <dbReference type="Proteomes" id="UP000195043"/>
    </source>
</evidence>
<feature type="region of interest" description="Disordered" evidence="10">
    <location>
        <begin position="783"/>
        <end position="807"/>
    </location>
</feature>
<dbReference type="RefSeq" id="WP_086273450.1">
    <property type="nucleotide sequence ID" value="NZ_NGKU01000001.1"/>
</dbReference>
<dbReference type="InterPro" id="IPR036390">
    <property type="entry name" value="WH_DNA-bd_sf"/>
</dbReference>
<evidence type="ECO:0000313" key="13">
    <source>
        <dbReference type="EMBL" id="OTN75389.1"/>
    </source>
</evidence>
<dbReference type="Gene3D" id="3.30.980.40">
    <property type="match status" value="1"/>
</dbReference>
<keyword evidence="13" id="KW-0132">Cell division</keyword>
<evidence type="ECO:0000256" key="1">
    <source>
        <dbReference type="ARBA" id="ARBA00004141"/>
    </source>
</evidence>
<dbReference type="GO" id="GO:0007059">
    <property type="term" value="P:chromosome segregation"/>
    <property type="evidence" value="ECO:0007669"/>
    <property type="project" value="UniProtKB-KW"/>
</dbReference>
<evidence type="ECO:0000256" key="9">
    <source>
        <dbReference type="PROSITE-ProRule" id="PRU00289"/>
    </source>
</evidence>
<evidence type="ECO:0000256" key="7">
    <source>
        <dbReference type="ARBA" id="ARBA00023125"/>
    </source>
</evidence>
<accession>A0A242A393</accession>
<dbReference type="SUPFAM" id="SSF46785">
    <property type="entry name" value="Winged helix' DNA-binding domain"/>
    <property type="match status" value="1"/>
</dbReference>
<evidence type="ECO:0000256" key="5">
    <source>
        <dbReference type="ARBA" id="ARBA00022829"/>
    </source>
</evidence>
<organism evidence="13 14">
    <name type="scientific">Candidatus Enterococcus testudinis</name>
    <dbReference type="NCBI Taxonomy" id="1834191"/>
    <lineage>
        <taxon>Bacteria</taxon>
        <taxon>Bacillati</taxon>
        <taxon>Bacillota</taxon>
        <taxon>Bacilli</taxon>
        <taxon>Lactobacillales</taxon>
        <taxon>Enterococcaceae</taxon>
        <taxon>Enterococcus</taxon>
    </lineage>
</organism>
<dbReference type="InterPro" id="IPR003593">
    <property type="entry name" value="AAA+_ATPase"/>
</dbReference>
<protein>
    <recommendedName>
        <fullName evidence="3">DNA translocase FtsK</fullName>
    </recommendedName>
</protein>
<dbReference type="AlphaFoldDB" id="A0A242A393"/>
<keyword evidence="11" id="KW-0472">Membrane</keyword>
<dbReference type="SUPFAM" id="SSF52540">
    <property type="entry name" value="P-loop containing nucleoside triphosphate hydrolases"/>
    <property type="match status" value="1"/>
</dbReference>
<proteinExistence type="inferred from homology"/>
<evidence type="ECO:0000256" key="4">
    <source>
        <dbReference type="ARBA" id="ARBA00022741"/>
    </source>
</evidence>
<keyword evidence="13" id="KW-0131">Cell cycle</keyword>
<evidence type="ECO:0000256" key="2">
    <source>
        <dbReference type="ARBA" id="ARBA00006474"/>
    </source>
</evidence>
<dbReference type="GO" id="GO:0051301">
    <property type="term" value="P:cell division"/>
    <property type="evidence" value="ECO:0007669"/>
    <property type="project" value="UniProtKB-KW"/>
</dbReference>
<comment type="subcellular location">
    <subcellularLocation>
        <location evidence="1">Membrane</location>
        <topology evidence="1">Multi-pass membrane protein</topology>
    </subcellularLocation>
</comment>
<feature type="transmembrane region" description="Helical" evidence="11">
    <location>
        <begin position="21"/>
        <end position="40"/>
    </location>
</feature>
<evidence type="ECO:0000256" key="3">
    <source>
        <dbReference type="ARBA" id="ARBA00020887"/>
    </source>
</evidence>
<keyword evidence="5" id="KW-0159">Chromosome partition</keyword>
<dbReference type="InterPro" id="IPR050206">
    <property type="entry name" value="FtsK/SpoIIIE/SftA"/>
</dbReference>
<feature type="transmembrane region" description="Helical" evidence="11">
    <location>
        <begin position="154"/>
        <end position="177"/>
    </location>
</feature>
<dbReference type="Pfam" id="PF17854">
    <property type="entry name" value="FtsK_alpha"/>
    <property type="match status" value="1"/>
</dbReference>
<evidence type="ECO:0000256" key="10">
    <source>
        <dbReference type="SAM" id="MobiDB-lite"/>
    </source>
</evidence>
<feature type="transmembrane region" description="Helical" evidence="11">
    <location>
        <begin position="89"/>
        <end position="110"/>
    </location>
</feature>
<dbReference type="InterPro" id="IPR002543">
    <property type="entry name" value="FtsK_dom"/>
</dbReference>
<feature type="transmembrane region" description="Helical" evidence="11">
    <location>
        <begin position="60"/>
        <end position="77"/>
    </location>
</feature>
<dbReference type="Gene3D" id="1.10.10.10">
    <property type="entry name" value="Winged helix-like DNA-binding domain superfamily/Winged helix DNA-binding domain"/>
    <property type="match status" value="1"/>
</dbReference>
<reference evidence="13 14" key="1">
    <citation type="submission" date="2017-05" db="EMBL/GenBank/DDBJ databases">
        <title>The Genome Sequence of Enterococcus sp. 8G7_MSG3316.</title>
        <authorList>
            <consortium name="The Broad Institute Genomics Platform"/>
            <consortium name="The Broad Institute Genomic Center for Infectious Diseases"/>
            <person name="Earl A."/>
            <person name="Manson A."/>
            <person name="Schwartman J."/>
            <person name="Gilmore M."/>
            <person name="Abouelleil A."/>
            <person name="Cao P."/>
            <person name="Chapman S."/>
            <person name="Cusick C."/>
            <person name="Shea T."/>
            <person name="Young S."/>
            <person name="Neafsey D."/>
            <person name="Nusbaum C."/>
            <person name="Birren B."/>
        </authorList>
    </citation>
    <scope>NUCLEOTIDE SEQUENCE [LARGE SCALE GENOMIC DNA]</scope>
    <source>
        <strain evidence="13 14">8G7_MSG3316</strain>
    </source>
</reference>
<keyword evidence="11" id="KW-1133">Transmembrane helix</keyword>
<name>A0A242A393_9ENTE</name>
<dbReference type="SMART" id="SM00382">
    <property type="entry name" value="AAA"/>
    <property type="match status" value="1"/>
</dbReference>
<dbReference type="PANTHER" id="PTHR22683:SF41">
    <property type="entry name" value="DNA TRANSLOCASE FTSK"/>
    <property type="match status" value="1"/>
</dbReference>
<dbReference type="Gene3D" id="3.40.50.300">
    <property type="entry name" value="P-loop containing nucleotide triphosphate hydrolases"/>
    <property type="match status" value="1"/>
</dbReference>
<dbReference type="OrthoDB" id="9807790at2"/>
<dbReference type="SMART" id="SM00843">
    <property type="entry name" value="Ftsk_gamma"/>
    <property type="match status" value="1"/>
</dbReference>
<feature type="binding site" evidence="9">
    <location>
        <begin position="482"/>
        <end position="489"/>
    </location>
    <ligand>
        <name>ATP</name>
        <dbReference type="ChEBI" id="CHEBI:30616"/>
    </ligand>
</feature>
<dbReference type="Pfam" id="PF09397">
    <property type="entry name" value="FtsK_gamma"/>
    <property type="match status" value="1"/>
</dbReference>
<evidence type="ECO:0000256" key="6">
    <source>
        <dbReference type="ARBA" id="ARBA00022840"/>
    </source>
</evidence>
<dbReference type="InterPro" id="IPR041027">
    <property type="entry name" value="FtsK_alpha"/>
</dbReference>
<dbReference type="STRING" id="1834191.A5886_000459"/>
<dbReference type="PANTHER" id="PTHR22683">
    <property type="entry name" value="SPORULATION PROTEIN RELATED"/>
    <property type="match status" value="1"/>
</dbReference>
<sequence length="807" mass="88662">MAQKKRAKKRKTKKQQKQQEKLLLVGIGLVFILFSIFGFFHLGFLGTLIANGFRIVGGNTYRVLCIALAAYGVWLAIKTTEARFQQVRRIIGCLLIYFGLLIILHAHLFGNVISEQTNVLQTTWTTLLSDIRRSQVSQNVGGGMTGALLYNGSYFLVSQIGSYIVAVLLILVGGFLFSNMHSHELLDHLQAIGDRLQRFLEGSPEKQAEKEARKAEKAAEKQAKKEAERAAVLAEIKEKNQVRPMTEGERLAKQEQAQTAETFEPEQLSFVPIDHFQEIPASAVTTAEAPHPAASAAKPSKRVNEDGEILDDDGEVLEFEISEEAENRDYELPSAELLDSIPATDQSSEYKKIEKNIGVLETTFQSFGVDAKVVKASLGPAVTKFEVQPAVGVKVSKIVGLTDDIALALAAKDVRMEAPIPGKSLIGIEVPNSAISMVSFREVIDAQPDHPDQLLEVPLGRDISGRVQTADLTKMPHLLIAGSTGSGKSVAINGIITSILMRAKPHEVKLMMIDPKMVELNVYNGIPHLLTPVVTNPRKAAQALQKVVKEMEERYEKFAATGVRNITGYNELVINKNLEDGENRPILPFIVVIVDELADLMMVASNEVEDAIIRLAQMARAAGIHMILATQRPSVDVITGIIKANVPSRMAFAVSSGVDSRTIIDSNGAEKLLGRGDMLYLPMGENKPIRVQGAFISDHEVERIVSFVTDQQEANYEEKMMVTEEETTSSSSGQPQDELFEEAKALVIDMQTASVSLLQRRFRVGYNRAARLVDELEAQGVVGPSEGSKPRKVLIEPQAEEIPPFEE</sequence>
<dbReference type="CDD" id="cd01127">
    <property type="entry name" value="TrwB_TraG_TraD_VirD4"/>
    <property type="match status" value="1"/>
</dbReference>
<gene>
    <name evidence="13" type="ORF">A5886_000459</name>
</gene>
<comment type="similarity">
    <text evidence="2">Belongs to the FtsK/SpoIIIE/SftA family.</text>
</comment>
<dbReference type="EMBL" id="NGKU01000001">
    <property type="protein sequence ID" value="OTN75389.1"/>
    <property type="molecule type" value="Genomic_DNA"/>
</dbReference>
<dbReference type="GO" id="GO:0005524">
    <property type="term" value="F:ATP binding"/>
    <property type="evidence" value="ECO:0007669"/>
    <property type="project" value="UniProtKB-UniRule"/>
</dbReference>
<keyword evidence="14" id="KW-1185">Reference proteome</keyword>
<comment type="subunit">
    <text evidence="8">Homohexamer. Forms a ring that surrounds DNA.</text>
</comment>
<keyword evidence="11" id="KW-0812">Transmembrane</keyword>
<keyword evidence="6 9" id="KW-0067">ATP-binding</keyword>
<comment type="caution">
    <text evidence="13">The sequence shown here is derived from an EMBL/GenBank/DDBJ whole genome shotgun (WGS) entry which is preliminary data.</text>
</comment>
<dbReference type="Proteomes" id="UP000195043">
    <property type="component" value="Unassembled WGS sequence"/>
</dbReference>